<dbReference type="EMBL" id="CP033433">
    <property type="protein sequence ID" value="AYQ74637.1"/>
    <property type="molecule type" value="Genomic_DNA"/>
</dbReference>
<dbReference type="PANTHER" id="PTHR47245">
    <property type="entry name" value="PEPTIDYLPROLYL ISOMERASE"/>
    <property type="match status" value="1"/>
</dbReference>
<evidence type="ECO:0000256" key="4">
    <source>
        <dbReference type="ARBA" id="ARBA00023110"/>
    </source>
</evidence>
<dbReference type="SUPFAM" id="SSF54534">
    <property type="entry name" value="FKBP-like"/>
    <property type="match status" value="1"/>
</dbReference>
<feature type="domain" description="PpiC" evidence="9">
    <location>
        <begin position="184"/>
        <end position="276"/>
    </location>
</feature>
<dbReference type="SUPFAM" id="SSF109998">
    <property type="entry name" value="Triger factor/SurA peptide-binding domain-like"/>
    <property type="match status" value="1"/>
</dbReference>
<sequence length="330" mass="35918">MGVRTMPLKRLVWSALVSLTVGTTGCAIGSSGENSGQPPSPSSSPSPSPSGSLAASAADEAVAEVGGKKITRSELTERLLSGYGAEVLREMMLHEAVNQESAKLGFSADDEEIEREISGMSEGYGSEQEFYDSMLQQLGMDREAVKEDARYRVLLEKLTVRGIHVPESDIRRYYADHKKEYGPRKQYELAWILTGTEKEANEVLGKLEAGTDFAALAKQYSMDGMTADSGGNLGWVDETDPLQDAKLISAASRIQVGEAAGPIQTDQGYVVLLLNGRKIVEGKDYESVKDEIARRLALEKAPSMHDLEQSLLAKYQAKTLDPKLKLPSER</sequence>
<dbReference type="PROSITE" id="PS51257">
    <property type="entry name" value="PROKAR_LIPOPROTEIN"/>
    <property type="match status" value="1"/>
</dbReference>
<evidence type="ECO:0000256" key="1">
    <source>
        <dbReference type="ARBA" id="ARBA00000971"/>
    </source>
</evidence>
<evidence type="ECO:0000256" key="8">
    <source>
        <dbReference type="SAM" id="SignalP"/>
    </source>
</evidence>
<dbReference type="Pfam" id="PF13624">
    <property type="entry name" value="SurA_N_3"/>
    <property type="match status" value="1"/>
</dbReference>
<dbReference type="InterPro" id="IPR046357">
    <property type="entry name" value="PPIase_dom_sf"/>
</dbReference>
<dbReference type="Gene3D" id="1.10.4030.10">
    <property type="entry name" value="Porin chaperone SurA, peptide-binding domain"/>
    <property type="match status" value="1"/>
</dbReference>
<dbReference type="Proteomes" id="UP000269097">
    <property type="component" value="Chromosome"/>
</dbReference>
<evidence type="ECO:0000313" key="11">
    <source>
        <dbReference type="Proteomes" id="UP000269097"/>
    </source>
</evidence>
<dbReference type="InterPro" id="IPR027304">
    <property type="entry name" value="Trigger_fact/SurA_dom_sf"/>
</dbReference>
<keyword evidence="4 6" id="KW-0697">Rotamase</keyword>
<dbReference type="Gene3D" id="3.10.50.40">
    <property type="match status" value="1"/>
</dbReference>
<feature type="compositionally biased region" description="Low complexity" evidence="7">
    <location>
        <begin position="49"/>
        <end position="58"/>
    </location>
</feature>
<organism evidence="10 11">
    <name type="scientific">Cohnella candidum</name>
    <dbReference type="NCBI Taxonomy" id="2674991"/>
    <lineage>
        <taxon>Bacteria</taxon>
        <taxon>Bacillati</taxon>
        <taxon>Bacillota</taxon>
        <taxon>Bacilli</taxon>
        <taxon>Bacillales</taxon>
        <taxon>Paenibacillaceae</taxon>
        <taxon>Cohnella</taxon>
    </lineage>
</organism>
<keyword evidence="5 6" id="KW-0413">Isomerase</keyword>
<dbReference type="EC" id="5.2.1.8" evidence="2"/>
<gene>
    <name evidence="10" type="ORF">EAV92_19925</name>
</gene>
<evidence type="ECO:0000256" key="3">
    <source>
        <dbReference type="ARBA" id="ARBA00022729"/>
    </source>
</evidence>
<dbReference type="KEGG" id="coh:EAV92_19925"/>
<dbReference type="RefSeq" id="WP_123042717.1">
    <property type="nucleotide sequence ID" value="NZ_CP033433.1"/>
</dbReference>
<name>A0A3G3K3M4_9BACL</name>
<accession>A0A3G3K3M4</accession>
<evidence type="ECO:0000313" key="10">
    <source>
        <dbReference type="EMBL" id="AYQ74637.1"/>
    </source>
</evidence>
<dbReference type="Pfam" id="PF13145">
    <property type="entry name" value="Rotamase_2"/>
    <property type="match status" value="1"/>
</dbReference>
<dbReference type="InterPro" id="IPR023058">
    <property type="entry name" value="PPIase_PpiC_CS"/>
</dbReference>
<proteinExistence type="predicted"/>
<reference evidence="10 11" key="1">
    <citation type="submission" date="2018-10" db="EMBL/GenBank/DDBJ databases">
        <title>Genome Sequence of Cohnella sp.</title>
        <authorList>
            <person name="Srinivasan S."/>
            <person name="Kim M.K."/>
        </authorList>
    </citation>
    <scope>NUCLEOTIDE SEQUENCE [LARGE SCALE GENOMIC DNA]</scope>
    <source>
        <strain evidence="10 11">18JY8-7</strain>
    </source>
</reference>
<evidence type="ECO:0000256" key="5">
    <source>
        <dbReference type="ARBA" id="ARBA00023235"/>
    </source>
</evidence>
<feature type="signal peptide" evidence="8">
    <location>
        <begin position="1"/>
        <end position="26"/>
    </location>
</feature>
<feature type="chain" id="PRO_5038508588" description="peptidylprolyl isomerase" evidence="8">
    <location>
        <begin position="27"/>
        <end position="330"/>
    </location>
</feature>
<evidence type="ECO:0000256" key="7">
    <source>
        <dbReference type="SAM" id="MobiDB-lite"/>
    </source>
</evidence>
<dbReference type="GO" id="GO:0003755">
    <property type="term" value="F:peptidyl-prolyl cis-trans isomerase activity"/>
    <property type="evidence" value="ECO:0007669"/>
    <property type="project" value="UniProtKB-KW"/>
</dbReference>
<dbReference type="InterPro" id="IPR050245">
    <property type="entry name" value="PrsA_foldase"/>
</dbReference>
<dbReference type="AlphaFoldDB" id="A0A3G3K3M4"/>
<evidence type="ECO:0000256" key="2">
    <source>
        <dbReference type="ARBA" id="ARBA00013194"/>
    </source>
</evidence>
<evidence type="ECO:0000256" key="6">
    <source>
        <dbReference type="PROSITE-ProRule" id="PRU00278"/>
    </source>
</evidence>
<keyword evidence="3 8" id="KW-0732">Signal</keyword>
<dbReference type="InterPro" id="IPR000297">
    <property type="entry name" value="PPIase_PpiC"/>
</dbReference>
<evidence type="ECO:0000259" key="9">
    <source>
        <dbReference type="PROSITE" id="PS50198"/>
    </source>
</evidence>
<feature type="region of interest" description="Disordered" evidence="7">
    <location>
        <begin position="28"/>
        <end position="58"/>
    </location>
</feature>
<feature type="compositionally biased region" description="Pro residues" evidence="7">
    <location>
        <begin position="38"/>
        <end position="48"/>
    </location>
</feature>
<dbReference type="PROSITE" id="PS50198">
    <property type="entry name" value="PPIC_PPIASE_2"/>
    <property type="match status" value="1"/>
</dbReference>
<protein>
    <recommendedName>
        <fullName evidence="2">peptidylprolyl isomerase</fullName>
        <ecNumber evidence="2">5.2.1.8</ecNumber>
    </recommendedName>
</protein>
<dbReference type="PANTHER" id="PTHR47245:SF1">
    <property type="entry name" value="FOLDASE PROTEIN PRSA"/>
    <property type="match status" value="1"/>
</dbReference>
<dbReference type="PROSITE" id="PS01096">
    <property type="entry name" value="PPIC_PPIASE_1"/>
    <property type="match status" value="1"/>
</dbReference>
<comment type="catalytic activity">
    <reaction evidence="1">
        <text>[protein]-peptidylproline (omega=180) = [protein]-peptidylproline (omega=0)</text>
        <dbReference type="Rhea" id="RHEA:16237"/>
        <dbReference type="Rhea" id="RHEA-COMP:10747"/>
        <dbReference type="Rhea" id="RHEA-COMP:10748"/>
        <dbReference type="ChEBI" id="CHEBI:83833"/>
        <dbReference type="ChEBI" id="CHEBI:83834"/>
        <dbReference type="EC" id="5.2.1.8"/>
    </reaction>
</comment>
<keyword evidence="11" id="KW-1185">Reference proteome</keyword>